<organism evidence="3">
    <name type="scientific">freshwater metagenome</name>
    <dbReference type="NCBI Taxonomy" id="449393"/>
    <lineage>
        <taxon>unclassified sequences</taxon>
        <taxon>metagenomes</taxon>
        <taxon>ecological metagenomes</taxon>
    </lineage>
</organism>
<dbReference type="SUPFAM" id="SSF50129">
    <property type="entry name" value="GroES-like"/>
    <property type="match status" value="1"/>
</dbReference>
<dbReference type="InterPro" id="IPR013149">
    <property type="entry name" value="ADH-like_C"/>
</dbReference>
<gene>
    <name evidence="3" type="ORF">UFOPK3001_02241</name>
</gene>
<dbReference type="SUPFAM" id="SSF51735">
    <property type="entry name" value="NAD(P)-binding Rossmann-fold domains"/>
    <property type="match status" value="1"/>
</dbReference>
<evidence type="ECO:0000313" key="3">
    <source>
        <dbReference type="EMBL" id="CAB4821989.1"/>
    </source>
</evidence>
<evidence type="ECO:0000259" key="2">
    <source>
        <dbReference type="SMART" id="SM00829"/>
    </source>
</evidence>
<dbReference type="InterPro" id="IPR036291">
    <property type="entry name" value="NAD(P)-bd_dom_sf"/>
</dbReference>
<dbReference type="InterPro" id="IPR011032">
    <property type="entry name" value="GroES-like_sf"/>
</dbReference>
<reference evidence="3" key="1">
    <citation type="submission" date="2020-05" db="EMBL/GenBank/DDBJ databases">
        <authorList>
            <person name="Chiriac C."/>
            <person name="Salcher M."/>
            <person name="Ghai R."/>
            <person name="Kavagutti S V."/>
        </authorList>
    </citation>
    <scope>NUCLEOTIDE SEQUENCE</scope>
</reference>
<proteinExistence type="predicted"/>
<protein>
    <submittedName>
        <fullName evidence="3">Unannotated protein</fullName>
    </submittedName>
</protein>
<dbReference type="Gene3D" id="3.90.180.10">
    <property type="entry name" value="Medium-chain alcohol dehydrogenases, catalytic domain"/>
    <property type="match status" value="1"/>
</dbReference>
<dbReference type="EMBL" id="CAFAAJ010000198">
    <property type="protein sequence ID" value="CAB4821989.1"/>
    <property type="molecule type" value="Genomic_DNA"/>
</dbReference>
<name>A0A6J6ZK50_9ZZZZ</name>
<dbReference type="InterPro" id="IPR041694">
    <property type="entry name" value="ADH_N_2"/>
</dbReference>
<dbReference type="AlphaFoldDB" id="A0A6J6ZK50"/>
<evidence type="ECO:0000256" key="1">
    <source>
        <dbReference type="ARBA" id="ARBA00023002"/>
    </source>
</evidence>
<keyword evidence="1" id="KW-0560">Oxidoreductase</keyword>
<feature type="domain" description="Enoyl reductase (ER)" evidence="2">
    <location>
        <begin position="41"/>
        <end position="357"/>
    </location>
</feature>
<sequence length="361" mass="38741">MSVPFRAGMAWSWRVHGPALGVHVKQTYRATVLAARPRGIPVPSDFAVVERPLVLPGPGQVLIQNLFVSLDAGFRHWMDEGSSDHILPEMPIGEPVMGLTLGRVVASQHPGFADGDLLMARLAWEEYSLTDATDFFVKVPDEYDCPLSYHLGILGDTGMSAYFGMTDIARPEVGETVLVSAAGGAVGSIAGQVAKIYGARTVGIVSGAAKCRQIIEQFGYDAAIDRTGDVPQQLAATCPDGVNVYFDNVSGPLLEQVLNNIAVGARVVLCGAVATYSASTPLPGPSNLFNLVTNQASMEGFMTHLQHDRYPEARTQLLAWAAEGRLRNAEYLMEGIENAGLAFCHLFEGRNLGKTIVRLAE</sequence>
<dbReference type="PANTHER" id="PTHR43205:SF7">
    <property type="entry name" value="PROSTAGLANDIN REDUCTASE 1"/>
    <property type="match status" value="1"/>
</dbReference>
<dbReference type="PANTHER" id="PTHR43205">
    <property type="entry name" value="PROSTAGLANDIN REDUCTASE"/>
    <property type="match status" value="1"/>
</dbReference>
<dbReference type="InterPro" id="IPR020843">
    <property type="entry name" value="ER"/>
</dbReference>
<dbReference type="CDD" id="cd05288">
    <property type="entry name" value="PGDH"/>
    <property type="match status" value="1"/>
</dbReference>
<dbReference type="FunFam" id="3.40.50.720:FF:000121">
    <property type="entry name" value="Prostaglandin reductase 2"/>
    <property type="match status" value="1"/>
</dbReference>
<dbReference type="Pfam" id="PF16884">
    <property type="entry name" value="ADH_N_2"/>
    <property type="match status" value="1"/>
</dbReference>
<dbReference type="Pfam" id="PF00107">
    <property type="entry name" value="ADH_zinc_N"/>
    <property type="match status" value="1"/>
</dbReference>
<dbReference type="Gene3D" id="3.40.50.720">
    <property type="entry name" value="NAD(P)-binding Rossmann-like Domain"/>
    <property type="match status" value="1"/>
</dbReference>
<accession>A0A6J6ZK50</accession>
<dbReference type="InterPro" id="IPR045010">
    <property type="entry name" value="MDR_fam"/>
</dbReference>
<dbReference type="SMART" id="SM00829">
    <property type="entry name" value="PKS_ER"/>
    <property type="match status" value="1"/>
</dbReference>
<dbReference type="GO" id="GO:0016628">
    <property type="term" value="F:oxidoreductase activity, acting on the CH-CH group of donors, NAD or NADP as acceptor"/>
    <property type="evidence" value="ECO:0007669"/>
    <property type="project" value="InterPro"/>
</dbReference>